<dbReference type="Gene3D" id="1.50.10.10">
    <property type="match status" value="1"/>
</dbReference>
<accession>A0A9W6WPM4</accession>
<feature type="domain" description="Alpha-L-rhamnosidase six-hairpin glycosidase" evidence="2">
    <location>
        <begin position="233"/>
        <end position="558"/>
    </location>
</feature>
<dbReference type="OrthoDB" id="121938at2759"/>
<evidence type="ECO:0000259" key="2">
    <source>
        <dbReference type="Pfam" id="PF17389"/>
    </source>
</evidence>
<organism evidence="3 4">
    <name type="scientific">Phytophthora lilii</name>
    <dbReference type="NCBI Taxonomy" id="2077276"/>
    <lineage>
        <taxon>Eukaryota</taxon>
        <taxon>Sar</taxon>
        <taxon>Stramenopiles</taxon>
        <taxon>Oomycota</taxon>
        <taxon>Peronosporomycetes</taxon>
        <taxon>Peronosporales</taxon>
        <taxon>Peronosporaceae</taxon>
        <taxon>Phytophthora</taxon>
    </lineage>
</organism>
<evidence type="ECO:0000313" key="4">
    <source>
        <dbReference type="Proteomes" id="UP001165083"/>
    </source>
</evidence>
<keyword evidence="1" id="KW-0732">Signal</keyword>
<keyword evidence="4" id="KW-1185">Reference proteome</keyword>
<dbReference type="PANTHER" id="PTHR34987">
    <property type="entry name" value="C, PUTATIVE (AFU_ORTHOLOGUE AFUA_3G02880)-RELATED"/>
    <property type="match status" value="1"/>
</dbReference>
<dbReference type="EMBL" id="BSXW01000062">
    <property type="protein sequence ID" value="GMF11034.1"/>
    <property type="molecule type" value="Genomic_DNA"/>
</dbReference>
<reference evidence="3" key="1">
    <citation type="submission" date="2023-04" db="EMBL/GenBank/DDBJ databases">
        <title>Phytophthora lilii NBRC 32176.</title>
        <authorList>
            <person name="Ichikawa N."/>
            <person name="Sato H."/>
            <person name="Tonouchi N."/>
        </authorList>
    </citation>
    <scope>NUCLEOTIDE SEQUENCE</scope>
    <source>
        <strain evidence="3">NBRC 32176</strain>
    </source>
</reference>
<dbReference type="InterPro" id="IPR035396">
    <property type="entry name" value="Bac_rhamnosid6H"/>
</dbReference>
<evidence type="ECO:0000256" key="1">
    <source>
        <dbReference type="SAM" id="SignalP"/>
    </source>
</evidence>
<proteinExistence type="predicted"/>
<dbReference type="Gene3D" id="2.60.420.10">
    <property type="entry name" value="Maltose phosphorylase, domain 3"/>
    <property type="match status" value="1"/>
</dbReference>
<dbReference type="Pfam" id="PF17389">
    <property type="entry name" value="Bac_rhamnosid6H"/>
    <property type="match status" value="1"/>
</dbReference>
<protein>
    <submittedName>
        <fullName evidence="3">Unnamed protein product</fullName>
    </submittedName>
</protein>
<evidence type="ECO:0000313" key="3">
    <source>
        <dbReference type="EMBL" id="GMF11034.1"/>
    </source>
</evidence>
<dbReference type="InterPro" id="IPR012341">
    <property type="entry name" value="6hp_glycosidase-like_sf"/>
</dbReference>
<dbReference type="InterPro" id="IPR008928">
    <property type="entry name" value="6-hairpin_glycosidase_sf"/>
</dbReference>
<feature type="chain" id="PRO_5040736394" evidence="1">
    <location>
        <begin position="24"/>
        <end position="695"/>
    </location>
</feature>
<comment type="caution">
    <text evidence="3">The sequence shown here is derived from an EMBL/GenBank/DDBJ whole genome shotgun (WGS) entry which is preliminary data.</text>
</comment>
<dbReference type="PANTHER" id="PTHR34987:SF6">
    <property type="entry name" value="ALPHA-L-RHAMNOSIDASE SIX-HAIRPIN GLYCOSIDASE DOMAIN-CONTAINING PROTEIN"/>
    <property type="match status" value="1"/>
</dbReference>
<gene>
    <name evidence="3" type="ORF">Plil01_000177900</name>
</gene>
<dbReference type="AlphaFoldDB" id="A0A9W6WPM4"/>
<dbReference type="SUPFAM" id="SSF48208">
    <property type="entry name" value="Six-hairpin glycosidases"/>
    <property type="match status" value="1"/>
</dbReference>
<name>A0A9W6WPM4_9STRA</name>
<dbReference type="GO" id="GO:0005975">
    <property type="term" value="P:carbohydrate metabolic process"/>
    <property type="evidence" value="ECO:0007669"/>
    <property type="project" value="InterPro"/>
</dbReference>
<sequence length="695" mass="74201">MKVQATVVFVASVLAAVASGNAAAPWEQYIQSPASRDIEPVSIYGSSGNVNVSDLTATLSGNGSTVTYDFGQQVTGFITLQFGSATTSDAQVGVAFSENAEYIGIESDLSTDMAIIDGTTYAPAKPESSYTFGREFARGSYRYLTLSTSSSDAVEITGVSTHFTAAPATDADKLREYSGYFYSDDDLLNRIWYAGAYTVQICTIASNESRANPPTITEYGWFNNATIQNVTTGAEVYVDGAKRDRTPWPGDFGVSTLSKLVTLNGDNLLPVRHAINSLYAIQNTTNGQFAYAGTPIAPRVQLAGVNSDTYHIWTLIALADYATLTADTEFAKNLWDQALFGFEFILGKVDSTDTLLNVTAKMDWGRVGQGGKNIAANALLYHALYSYAELAPQLGLDVPSYNGTAFGELASAVKTAVNSNLWDDSVGLFRDNTTAAGAEIHPQDGNSLAIRYNLTQSSEQAATVSENLATHWNEYGAVSPEGLGSISPFITSIEVEGHLRATPGNASLALEIIRRQWGYMLNTFSNSTTIEAYYETGELMYPFYGLELGGYISHAHAWSTGPTASLTLHVGGLIPVTDAGQTWEFVPHAAGADIGELHTGYTLATGDFSVEWTTKNEDSFFHANLETPQNTTGSISVPTFGKSLDAIEVSINGNTVWANGAASWSGFGAASASNDFVTVSEVPFGGWFSIVAKDA</sequence>
<feature type="signal peptide" evidence="1">
    <location>
        <begin position="1"/>
        <end position="23"/>
    </location>
</feature>
<dbReference type="Proteomes" id="UP001165083">
    <property type="component" value="Unassembled WGS sequence"/>
</dbReference>